<dbReference type="InParanoid" id="A0A1X2HNG1"/>
<accession>A0A1X2HNG1</accession>
<proteinExistence type="predicted"/>
<name>A0A1X2HNG1_SYNRA</name>
<evidence type="ECO:0000313" key="1">
    <source>
        <dbReference type="EMBL" id="ORZ00943.1"/>
    </source>
</evidence>
<dbReference type="SUPFAM" id="SSF47769">
    <property type="entry name" value="SAM/Pointed domain"/>
    <property type="match status" value="1"/>
</dbReference>
<dbReference type="EMBL" id="MCGN01000002">
    <property type="protein sequence ID" value="ORZ00943.1"/>
    <property type="molecule type" value="Genomic_DNA"/>
</dbReference>
<organism evidence="1 2">
    <name type="scientific">Syncephalastrum racemosum</name>
    <name type="common">Filamentous fungus</name>
    <dbReference type="NCBI Taxonomy" id="13706"/>
    <lineage>
        <taxon>Eukaryota</taxon>
        <taxon>Fungi</taxon>
        <taxon>Fungi incertae sedis</taxon>
        <taxon>Mucoromycota</taxon>
        <taxon>Mucoromycotina</taxon>
        <taxon>Mucoromycetes</taxon>
        <taxon>Mucorales</taxon>
        <taxon>Syncephalastraceae</taxon>
        <taxon>Syncephalastrum</taxon>
    </lineage>
</organism>
<comment type="caution">
    <text evidence="1">The sequence shown here is derived from an EMBL/GenBank/DDBJ whole genome shotgun (WGS) entry which is preliminary data.</text>
</comment>
<sequence length="120" mass="13661">MSKSGQARNCWHRIPFSLFTTLFPLLNKSNFGNTANRPLTARFNTIKRHTMDAEETTEASNYDDSGHRAVQQFLSHCHLQHYLPLFLAEGFDSLTSVSSRLSRYTGFFRCTKGSNDLLAL</sequence>
<dbReference type="InterPro" id="IPR013761">
    <property type="entry name" value="SAM/pointed_sf"/>
</dbReference>
<gene>
    <name evidence="1" type="ORF">BCR43DRAFT_486083</name>
</gene>
<dbReference type="Gene3D" id="1.10.150.50">
    <property type="entry name" value="Transcription Factor, Ets-1"/>
    <property type="match status" value="1"/>
</dbReference>
<reference evidence="1 2" key="1">
    <citation type="submission" date="2016-07" db="EMBL/GenBank/DDBJ databases">
        <title>Pervasive Adenine N6-methylation of Active Genes in Fungi.</title>
        <authorList>
            <consortium name="DOE Joint Genome Institute"/>
            <person name="Mondo S.J."/>
            <person name="Dannebaum R.O."/>
            <person name="Kuo R.C."/>
            <person name="Labutti K."/>
            <person name="Haridas S."/>
            <person name="Kuo A."/>
            <person name="Salamov A."/>
            <person name="Ahrendt S.R."/>
            <person name="Lipzen A."/>
            <person name="Sullivan W."/>
            <person name="Andreopoulos W.B."/>
            <person name="Clum A."/>
            <person name="Lindquist E."/>
            <person name="Daum C."/>
            <person name="Ramamoorthy G.K."/>
            <person name="Gryganskyi A."/>
            <person name="Culley D."/>
            <person name="Magnuson J.K."/>
            <person name="James T.Y."/>
            <person name="O'Malley M.A."/>
            <person name="Stajich J.E."/>
            <person name="Spatafora J.W."/>
            <person name="Visel A."/>
            <person name="Grigoriev I.V."/>
        </authorList>
    </citation>
    <scope>NUCLEOTIDE SEQUENCE [LARGE SCALE GENOMIC DNA]</scope>
    <source>
        <strain evidence="1 2">NRRL 2496</strain>
    </source>
</reference>
<keyword evidence="2" id="KW-1185">Reference proteome</keyword>
<dbReference type="AlphaFoldDB" id="A0A1X2HNG1"/>
<dbReference type="Proteomes" id="UP000242180">
    <property type="component" value="Unassembled WGS sequence"/>
</dbReference>
<evidence type="ECO:0000313" key="2">
    <source>
        <dbReference type="Proteomes" id="UP000242180"/>
    </source>
</evidence>
<protein>
    <submittedName>
        <fullName evidence="1">Uncharacterized protein</fullName>
    </submittedName>
</protein>